<dbReference type="Gene3D" id="3.40.50.1820">
    <property type="entry name" value="alpha/beta hydrolase"/>
    <property type="match status" value="1"/>
</dbReference>
<dbReference type="InterPro" id="IPR000073">
    <property type="entry name" value="AB_hydrolase_1"/>
</dbReference>
<organism evidence="4 5">
    <name type="scientific">Saccharopolyspora taberi</name>
    <dbReference type="NCBI Taxonomy" id="60895"/>
    <lineage>
        <taxon>Bacteria</taxon>
        <taxon>Bacillati</taxon>
        <taxon>Actinomycetota</taxon>
        <taxon>Actinomycetes</taxon>
        <taxon>Pseudonocardiales</taxon>
        <taxon>Pseudonocardiaceae</taxon>
        <taxon>Saccharopolyspora</taxon>
    </lineage>
</organism>
<evidence type="ECO:0000256" key="1">
    <source>
        <dbReference type="ARBA" id="ARBA00010088"/>
    </source>
</evidence>
<comment type="caution">
    <text evidence="4">The sequence shown here is derived from an EMBL/GenBank/DDBJ whole genome shotgun (WGS) entry which is preliminary data.</text>
</comment>
<evidence type="ECO:0000256" key="2">
    <source>
        <dbReference type="ARBA" id="ARBA00022801"/>
    </source>
</evidence>
<evidence type="ECO:0000259" key="3">
    <source>
        <dbReference type="Pfam" id="PF00561"/>
    </source>
</evidence>
<evidence type="ECO:0000313" key="4">
    <source>
        <dbReference type="EMBL" id="GAA2798100.1"/>
    </source>
</evidence>
<keyword evidence="2 4" id="KW-0378">Hydrolase</keyword>
<dbReference type="PRINTS" id="PR00111">
    <property type="entry name" value="ABHYDROLASE"/>
</dbReference>
<dbReference type="SUPFAM" id="SSF53474">
    <property type="entry name" value="alpha/beta-Hydrolases"/>
    <property type="match status" value="1"/>
</dbReference>
<dbReference type="PANTHER" id="PTHR43798:SF33">
    <property type="entry name" value="HYDROLASE, PUTATIVE (AFU_ORTHOLOGUE AFUA_2G14860)-RELATED"/>
    <property type="match status" value="1"/>
</dbReference>
<accession>A0ABN3VF07</accession>
<dbReference type="InterPro" id="IPR029058">
    <property type="entry name" value="AB_hydrolase_fold"/>
</dbReference>
<dbReference type="PRINTS" id="PR00793">
    <property type="entry name" value="PROAMNOPTASE"/>
</dbReference>
<dbReference type="InterPro" id="IPR002410">
    <property type="entry name" value="Peptidase_S33"/>
</dbReference>
<proteinExistence type="inferred from homology"/>
<sequence>MRVRVGGIELFFDVVGARLVPDGAVMRERPTIVCLHGGPGLDHSSLRPDFDALAGDGQVVYLDQRGHGRSDRSTPDRWSLAQWADDLREFCERLGIERPVVLGTSFGGYVAMEYAVRHADHPSKLVLVSTSGRGTGDRGRLERMFEAFERVGGAEAREVTRRLFAERTAEALADYRRVCGPLYSRRAPDPDASKRTIANEDVLPYFERPTGEGALFDIRPRLGEVRCPTLVVGGHDDPITPIAEQRDIAEAIPANLVRLEEFPDCGHGVIRDDPEKFVRVVSEFVAG</sequence>
<dbReference type="Pfam" id="PF00561">
    <property type="entry name" value="Abhydrolase_1"/>
    <property type="match status" value="1"/>
</dbReference>
<keyword evidence="5" id="KW-1185">Reference proteome</keyword>
<reference evidence="4 5" key="1">
    <citation type="journal article" date="2019" name="Int. J. Syst. Evol. Microbiol.">
        <title>The Global Catalogue of Microorganisms (GCM) 10K type strain sequencing project: providing services to taxonomists for standard genome sequencing and annotation.</title>
        <authorList>
            <consortium name="The Broad Institute Genomics Platform"/>
            <consortium name="The Broad Institute Genome Sequencing Center for Infectious Disease"/>
            <person name="Wu L."/>
            <person name="Ma J."/>
        </authorList>
    </citation>
    <scope>NUCLEOTIDE SEQUENCE [LARGE SCALE GENOMIC DNA]</scope>
    <source>
        <strain evidence="4 5">JCM 9383</strain>
    </source>
</reference>
<dbReference type="RefSeq" id="WP_344681204.1">
    <property type="nucleotide sequence ID" value="NZ_BAAAUX010000014.1"/>
</dbReference>
<comment type="similarity">
    <text evidence="1">Belongs to the peptidase S33 family.</text>
</comment>
<dbReference type="InterPro" id="IPR050266">
    <property type="entry name" value="AB_hydrolase_sf"/>
</dbReference>
<dbReference type="GO" id="GO:0016787">
    <property type="term" value="F:hydrolase activity"/>
    <property type="evidence" value="ECO:0007669"/>
    <property type="project" value="UniProtKB-KW"/>
</dbReference>
<gene>
    <name evidence="4" type="ORF">GCM10010470_36600</name>
</gene>
<feature type="domain" description="AB hydrolase-1" evidence="3">
    <location>
        <begin position="30"/>
        <end position="270"/>
    </location>
</feature>
<name>A0ABN3VF07_9PSEU</name>
<dbReference type="Proteomes" id="UP001500979">
    <property type="component" value="Unassembled WGS sequence"/>
</dbReference>
<dbReference type="EMBL" id="BAAAUX010000014">
    <property type="protein sequence ID" value="GAA2798100.1"/>
    <property type="molecule type" value="Genomic_DNA"/>
</dbReference>
<protein>
    <submittedName>
        <fullName evidence="4">Alpha/beta hydrolase</fullName>
    </submittedName>
</protein>
<evidence type="ECO:0000313" key="5">
    <source>
        <dbReference type="Proteomes" id="UP001500979"/>
    </source>
</evidence>
<dbReference type="PANTHER" id="PTHR43798">
    <property type="entry name" value="MONOACYLGLYCEROL LIPASE"/>
    <property type="match status" value="1"/>
</dbReference>